<protein>
    <submittedName>
        <fullName evidence="2">Glycosyltransferase</fullName>
    </submittedName>
</protein>
<dbReference type="Proteomes" id="UP000615989">
    <property type="component" value="Unassembled WGS sequence"/>
</dbReference>
<dbReference type="EMBL" id="WTVG01000001">
    <property type="protein sequence ID" value="NMG23256.1"/>
    <property type="molecule type" value="Genomic_DNA"/>
</dbReference>
<dbReference type="InterPro" id="IPR029044">
    <property type="entry name" value="Nucleotide-diphossugar_trans"/>
</dbReference>
<dbReference type="PANTHER" id="PTHR43685:SF2">
    <property type="entry name" value="GLYCOSYLTRANSFERASE 2-LIKE DOMAIN-CONTAINING PROTEIN"/>
    <property type="match status" value="1"/>
</dbReference>
<dbReference type="Gene3D" id="3.90.550.10">
    <property type="entry name" value="Spore Coat Polysaccharide Biosynthesis Protein SpsA, Chain A"/>
    <property type="match status" value="1"/>
</dbReference>
<sequence>MNPLLSIVMPCYNAAPHLARSVGSVVAQTLGDWELVVVDDGSTDDSWLELERLAGSDGRIHPFRQANSGAAAARNHALREARGDYVAFLDADDTWHPEFLESMQAALHDASGPVLAYCGWQNLGLGGGRDVPFVPPDYEDGNKVEALLGGCRWPIHAALVSADAIRTSGGFDEKLSSCMDYDLWLRLGTVHRLIRVPRVLAYYHHHGGEQITKNRARIALNHWRAQQKFLAANPAVAAGLGARRVRELTGGELLRRGFECYWKSDLPAARQIFRAAMKEGYGSLGEWKYMLPALLPESWHRRLINHKDQTSPKPTPD</sequence>
<name>A0ABX1PFZ7_9RHOO</name>
<dbReference type="InterPro" id="IPR001173">
    <property type="entry name" value="Glyco_trans_2-like"/>
</dbReference>
<organism evidence="2 3">
    <name type="scientific">Aromatoleum anaerobium</name>
    <dbReference type="NCBI Taxonomy" id="182180"/>
    <lineage>
        <taxon>Bacteria</taxon>
        <taxon>Pseudomonadati</taxon>
        <taxon>Pseudomonadota</taxon>
        <taxon>Betaproteobacteria</taxon>
        <taxon>Rhodocyclales</taxon>
        <taxon>Rhodocyclaceae</taxon>
        <taxon>Aromatoleum</taxon>
    </lineage>
</organism>
<dbReference type="SUPFAM" id="SSF53448">
    <property type="entry name" value="Nucleotide-diphospho-sugar transferases"/>
    <property type="match status" value="1"/>
</dbReference>
<evidence type="ECO:0000313" key="2">
    <source>
        <dbReference type="EMBL" id="NMG23256.1"/>
    </source>
</evidence>
<evidence type="ECO:0000259" key="1">
    <source>
        <dbReference type="Pfam" id="PF00535"/>
    </source>
</evidence>
<proteinExistence type="predicted"/>
<dbReference type="InterPro" id="IPR050834">
    <property type="entry name" value="Glycosyltransf_2"/>
</dbReference>
<reference evidence="2" key="1">
    <citation type="submission" date="2019-12" db="EMBL/GenBank/DDBJ databases">
        <title>Comparative genomics gives insights into the taxonomy of the Azoarcus-Aromatoleum group and reveals separate origins of nif in the plant-associated Azoarcus and non-plant-associated Aromatoleum sub-groups.</title>
        <authorList>
            <person name="Lafos M."/>
            <person name="Maluk M."/>
            <person name="Batista M."/>
            <person name="Junghare M."/>
            <person name="Carmona M."/>
            <person name="Faoro H."/>
            <person name="Cruz L.M."/>
            <person name="Battistoni F."/>
            <person name="De Souza E."/>
            <person name="Pedrosa F."/>
            <person name="Chen W.-M."/>
            <person name="Poole P.S."/>
            <person name="Dixon R.A."/>
            <person name="James E.K."/>
        </authorList>
    </citation>
    <scope>NUCLEOTIDE SEQUENCE</scope>
    <source>
        <strain evidence="2">LuFRes1</strain>
    </source>
</reference>
<evidence type="ECO:0000313" key="3">
    <source>
        <dbReference type="Proteomes" id="UP000615989"/>
    </source>
</evidence>
<comment type="caution">
    <text evidence="2">The sequence shown here is derived from an EMBL/GenBank/DDBJ whole genome shotgun (WGS) entry which is preliminary data.</text>
</comment>
<keyword evidence="3" id="KW-1185">Reference proteome</keyword>
<dbReference type="RefSeq" id="WP_169116669.1">
    <property type="nucleotide sequence ID" value="NZ_WTVG02000040.1"/>
</dbReference>
<dbReference type="PANTHER" id="PTHR43685">
    <property type="entry name" value="GLYCOSYLTRANSFERASE"/>
    <property type="match status" value="1"/>
</dbReference>
<dbReference type="Pfam" id="PF00535">
    <property type="entry name" value="Glycos_transf_2"/>
    <property type="match status" value="1"/>
</dbReference>
<gene>
    <name evidence="2" type="ORF">GO606_00705</name>
</gene>
<accession>A0ABX1PFZ7</accession>
<feature type="domain" description="Glycosyltransferase 2-like" evidence="1">
    <location>
        <begin position="6"/>
        <end position="109"/>
    </location>
</feature>